<evidence type="ECO:0000313" key="1">
    <source>
        <dbReference type="EMBL" id="KAK3772956.1"/>
    </source>
</evidence>
<comment type="caution">
    <text evidence="1">The sequence shown here is derived from an EMBL/GenBank/DDBJ whole genome shotgun (WGS) entry which is preliminary data.</text>
</comment>
<dbReference type="EMBL" id="JAWDGP010003578">
    <property type="protein sequence ID" value="KAK3772956.1"/>
    <property type="molecule type" value="Genomic_DNA"/>
</dbReference>
<gene>
    <name evidence="1" type="ORF">RRG08_012123</name>
</gene>
<name>A0AAE0ZQ39_9GAST</name>
<evidence type="ECO:0000313" key="2">
    <source>
        <dbReference type="Proteomes" id="UP001283361"/>
    </source>
</evidence>
<keyword evidence="2" id="KW-1185">Reference proteome</keyword>
<sequence length="128" mass="14670">MTSDKSPPLTRKAHNSSAYYAVELFFQSVKRFLFGAVSAIFFSSYLVSQQRACGASSRFWSFQADCHLDLHQHHSARGPLLRFLGVLFLSLVRRAGAERILVERRIRQQAEARTKINTNKNEAAFTWF</sequence>
<organism evidence="1 2">
    <name type="scientific">Elysia crispata</name>
    <name type="common">lettuce slug</name>
    <dbReference type="NCBI Taxonomy" id="231223"/>
    <lineage>
        <taxon>Eukaryota</taxon>
        <taxon>Metazoa</taxon>
        <taxon>Spiralia</taxon>
        <taxon>Lophotrochozoa</taxon>
        <taxon>Mollusca</taxon>
        <taxon>Gastropoda</taxon>
        <taxon>Heterobranchia</taxon>
        <taxon>Euthyneura</taxon>
        <taxon>Panpulmonata</taxon>
        <taxon>Sacoglossa</taxon>
        <taxon>Placobranchoidea</taxon>
        <taxon>Plakobranchidae</taxon>
        <taxon>Elysia</taxon>
    </lineage>
</organism>
<proteinExistence type="predicted"/>
<accession>A0AAE0ZQ39</accession>
<dbReference type="Proteomes" id="UP001283361">
    <property type="component" value="Unassembled WGS sequence"/>
</dbReference>
<reference evidence="1" key="1">
    <citation type="journal article" date="2023" name="G3 (Bethesda)">
        <title>A reference genome for the long-term kleptoplast-retaining sea slug Elysia crispata morphotype clarki.</title>
        <authorList>
            <person name="Eastman K.E."/>
            <person name="Pendleton A.L."/>
            <person name="Shaikh M.A."/>
            <person name="Suttiyut T."/>
            <person name="Ogas R."/>
            <person name="Tomko P."/>
            <person name="Gavelis G."/>
            <person name="Widhalm J.R."/>
            <person name="Wisecaver J.H."/>
        </authorList>
    </citation>
    <scope>NUCLEOTIDE SEQUENCE</scope>
    <source>
        <strain evidence="1">ECLA1</strain>
    </source>
</reference>
<dbReference type="AlphaFoldDB" id="A0AAE0ZQ39"/>
<protein>
    <submittedName>
        <fullName evidence="1">Uncharacterized protein</fullName>
    </submittedName>
</protein>